<evidence type="ECO:0000313" key="6">
    <source>
        <dbReference type="Proteomes" id="UP000608890"/>
    </source>
</evidence>
<sequence length="325" mass="35730">MQKALLWNWAGVQAGVARSIADWQQMMGLRPVEFWHYADQQAARFYAQHHTVVLDDVMVSRMSTAAHHVQRPVRTDAESYVQIGLQLRGWSNAYQGARQVVSRPGDLIVFSTDVDFRVDLSEGMGCVLFLLPARALGLSDEVIRKQSLAVIRGDAGLGLLMARTLGTLGDDLATLTGRGATRVVSSMASLAAAMLLREAEQRDAITSVGIEDVCGFIDAHLGDSSLTAQRVADAHFIALRTLQYQLQREGTTVSRLIRERRLDRARRDIGDPHDTRPIAEMAKACGFASPAHFSREFKQAYGVSPSDYRRSRAATTGSVTTRTAT</sequence>
<dbReference type="SUPFAM" id="SSF46689">
    <property type="entry name" value="Homeodomain-like"/>
    <property type="match status" value="1"/>
</dbReference>
<dbReference type="Gene3D" id="1.10.10.60">
    <property type="entry name" value="Homeodomain-like"/>
    <property type="match status" value="1"/>
</dbReference>
<comment type="caution">
    <text evidence="5">The sequence shown here is derived from an EMBL/GenBank/DDBJ whole genome shotgun (WGS) entry which is preliminary data.</text>
</comment>
<evidence type="ECO:0000313" key="5">
    <source>
        <dbReference type="EMBL" id="GGM63963.1"/>
    </source>
</evidence>
<protein>
    <recommendedName>
        <fullName evidence="4">HTH araC/xylS-type domain-containing protein</fullName>
    </recommendedName>
</protein>
<keyword evidence="6" id="KW-1185">Reference proteome</keyword>
<dbReference type="AlphaFoldDB" id="A0A917U814"/>
<dbReference type="Pfam" id="PF14525">
    <property type="entry name" value="AraC_binding_2"/>
    <property type="match status" value="1"/>
</dbReference>
<name>A0A917U814_9ACTN</name>
<dbReference type="SMART" id="SM00342">
    <property type="entry name" value="HTH_ARAC"/>
    <property type="match status" value="1"/>
</dbReference>
<gene>
    <name evidence="5" type="ORF">GCM10011608_56590</name>
</gene>
<keyword evidence="3" id="KW-0804">Transcription</keyword>
<dbReference type="InterPro" id="IPR050204">
    <property type="entry name" value="AraC_XylS_family_regulators"/>
</dbReference>
<reference evidence="5" key="1">
    <citation type="journal article" date="2014" name="Int. J. Syst. Evol. Microbiol.">
        <title>Complete genome sequence of Corynebacterium casei LMG S-19264T (=DSM 44701T), isolated from a smear-ripened cheese.</title>
        <authorList>
            <consortium name="US DOE Joint Genome Institute (JGI-PGF)"/>
            <person name="Walter F."/>
            <person name="Albersmeier A."/>
            <person name="Kalinowski J."/>
            <person name="Ruckert C."/>
        </authorList>
    </citation>
    <scope>NUCLEOTIDE SEQUENCE</scope>
    <source>
        <strain evidence="5">CGMCC 4.7312</strain>
    </source>
</reference>
<reference evidence="5" key="2">
    <citation type="submission" date="2020-09" db="EMBL/GenBank/DDBJ databases">
        <authorList>
            <person name="Sun Q."/>
            <person name="Zhou Y."/>
        </authorList>
    </citation>
    <scope>NUCLEOTIDE SEQUENCE</scope>
    <source>
        <strain evidence="5">CGMCC 4.7312</strain>
    </source>
</reference>
<dbReference type="Proteomes" id="UP000608890">
    <property type="component" value="Unassembled WGS sequence"/>
</dbReference>
<dbReference type="InterPro" id="IPR009057">
    <property type="entry name" value="Homeodomain-like_sf"/>
</dbReference>
<dbReference type="EMBL" id="BMNB01000041">
    <property type="protein sequence ID" value="GGM63963.1"/>
    <property type="molecule type" value="Genomic_DNA"/>
</dbReference>
<dbReference type="Pfam" id="PF12833">
    <property type="entry name" value="HTH_18"/>
    <property type="match status" value="1"/>
</dbReference>
<accession>A0A917U814</accession>
<feature type="domain" description="HTH araC/xylS-type" evidence="4">
    <location>
        <begin position="211"/>
        <end position="311"/>
    </location>
</feature>
<keyword evidence="1" id="KW-0805">Transcription regulation</keyword>
<evidence type="ECO:0000256" key="2">
    <source>
        <dbReference type="ARBA" id="ARBA00023125"/>
    </source>
</evidence>
<evidence type="ECO:0000256" key="1">
    <source>
        <dbReference type="ARBA" id="ARBA00023015"/>
    </source>
</evidence>
<dbReference type="InterPro" id="IPR018060">
    <property type="entry name" value="HTH_AraC"/>
</dbReference>
<dbReference type="PROSITE" id="PS01124">
    <property type="entry name" value="HTH_ARAC_FAMILY_2"/>
    <property type="match status" value="1"/>
</dbReference>
<dbReference type="RefSeq" id="WP_229706516.1">
    <property type="nucleotide sequence ID" value="NZ_BMNB01000041.1"/>
</dbReference>
<dbReference type="InterPro" id="IPR020449">
    <property type="entry name" value="Tscrpt_reg_AraC-type_HTH"/>
</dbReference>
<dbReference type="PANTHER" id="PTHR46796:SF6">
    <property type="entry name" value="ARAC SUBFAMILY"/>
    <property type="match status" value="1"/>
</dbReference>
<dbReference type="GO" id="GO:0043565">
    <property type="term" value="F:sequence-specific DNA binding"/>
    <property type="evidence" value="ECO:0007669"/>
    <property type="project" value="InterPro"/>
</dbReference>
<proteinExistence type="predicted"/>
<organism evidence="5 6">
    <name type="scientific">Micromonospora sonchi</name>
    <dbReference type="NCBI Taxonomy" id="1763543"/>
    <lineage>
        <taxon>Bacteria</taxon>
        <taxon>Bacillati</taxon>
        <taxon>Actinomycetota</taxon>
        <taxon>Actinomycetes</taxon>
        <taxon>Micromonosporales</taxon>
        <taxon>Micromonosporaceae</taxon>
        <taxon>Micromonospora</taxon>
    </lineage>
</organism>
<dbReference type="PANTHER" id="PTHR46796">
    <property type="entry name" value="HTH-TYPE TRANSCRIPTIONAL ACTIVATOR RHAS-RELATED"/>
    <property type="match status" value="1"/>
</dbReference>
<dbReference type="InterPro" id="IPR035418">
    <property type="entry name" value="AraC-bd_2"/>
</dbReference>
<dbReference type="PRINTS" id="PR00032">
    <property type="entry name" value="HTHARAC"/>
</dbReference>
<dbReference type="GO" id="GO:0003700">
    <property type="term" value="F:DNA-binding transcription factor activity"/>
    <property type="evidence" value="ECO:0007669"/>
    <property type="project" value="InterPro"/>
</dbReference>
<evidence type="ECO:0000259" key="4">
    <source>
        <dbReference type="PROSITE" id="PS01124"/>
    </source>
</evidence>
<evidence type="ECO:0000256" key="3">
    <source>
        <dbReference type="ARBA" id="ARBA00023163"/>
    </source>
</evidence>
<keyword evidence="2" id="KW-0238">DNA-binding</keyword>